<feature type="compositionally biased region" description="Basic and acidic residues" evidence="1">
    <location>
        <begin position="641"/>
        <end position="656"/>
    </location>
</feature>
<feature type="compositionally biased region" description="Polar residues" evidence="1">
    <location>
        <begin position="110"/>
        <end position="138"/>
    </location>
</feature>
<sequence length="687" mass="78265">MMRLNSAALFQNRSLDNFKELYAKDESRFSTKTYLSGKGSNKTSHDVLETKDGYVLYLHTSQPNKDGKTLRTVRAISRGEFRNKEAELLVKSRELLDLLNAPPPKDTKIQSRSISSQTSFTDSVVGPQSSGYSTQTSGEAPPEEELPESPTPLVTDSSNYEAVPPKRREALHKIDRSLAQSKVFSNKLDELAQPTTSEDEEVLPRPQEKMKRKVFRMKTETPKPLSTPPPSDYQSQISTTEGSDESDDEETRLPSTHNKPLTSRNSASLPVDSDSEHEFTVMDAPPMPPKRKVLKKRVKQPNRKEEPPTRSLSSTSTASLPEETTEERRQYRDEVTTTSLKLQPTVTALSDEDAQQQSIFRNKLMQLCDQYLDERACRTREEEQAQRTLLYGALVASSDAFCWPRNRYEELDFSTILINPEAAKKLFASGGDEKVTQKQIERATGSLFNRATNTLKQHRKSVNEPTANYLQEEAQRVMQEASKIKVYCQRHDITPEDMEFWSQSAPDSPIEQDSAYFENLIFGTNAPQKTRDMSEADYDRYKAQKHKDDLAAIDWLNKTLSRQPEWMTEDRDDLASITPYKPKYPNIHHAAPSTTGKGSLYDILRRDAVQPDSALSHKDIDNYQAYCKKLHQQAFDQYAEETRGRPQHATVKETEHISPLGFKGKKRSKPITLPPRLQERAQSYKKK</sequence>
<feature type="region of interest" description="Disordered" evidence="1">
    <location>
        <begin position="641"/>
        <end position="687"/>
    </location>
</feature>
<gene>
    <name evidence="2" type="ORF">EHSB41UT_02110</name>
</gene>
<feature type="region of interest" description="Disordered" evidence="1">
    <location>
        <begin position="99"/>
        <end position="163"/>
    </location>
</feature>
<dbReference type="RefSeq" id="WP_087109582.1">
    <property type="nucleotide sequence ID" value="NZ_CBCSCN010000002.1"/>
</dbReference>
<dbReference type="Proteomes" id="UP000196573">
    <property type="component" value="Unassembled WGS sequence"/>
</dbReference>
<protein>
    <submittedName>
        <fullName evidence="2">Uncharacterized protein</fullName>
    </submittedName>
</protein>
<evidence type="ECO:0000313" key="2">
    <source>
        <dbReference type="EMBL" id="SMA46245.1"/>
    </source>
</evidence>
<feature type="compositionally biased region" description="Basic residues" evidence="1">
    <location>
        <begin position="289"/>
        <end position="301"/>
    </location>
</feature>
<feature type="compositionally biased region" description="Polar residues" evidence="1">
    <location>
        <begin position="253"/>
        <end position="268"/>
    </location>
</feature>
<evidence type="ECO:0000313" key="3">
    <source>
        <dbReference type="Proteomes" id="UP000196573"/>
    </source>
</evidence>
<feature type="compositionally biased region" description="Low complexity" evidence="1">
    <location>
        <begin position="309"/>
        <end position="322"/>
    </location>
</feature>
<evidence type="ECO:0000256" key="1">
    <source>
        <dbReference type="SAM" id="MobiDB-lite"/>
    </source>
</evidence>
<name>A0A1X7AJP4_9GAMM</name>
<feature type="compositionally biased region" description="Basic and acidic residues" evidence="1">
    <location>
        <begin position="326"/>
        <end position="335"/>
    </location>
</feature>
<reference evidence="2 3" key="1">
    <citation type="submission" date="2017-03" db="EMBL/GenBank/DDBJ databases">
        <authorList>
            <person name="Afonso C.L."/>
            <person name="Miller P.J."/>
            <person name="Scott M.A."/>
            <person name="Spackman E."/>
            <person name="Goraichik I."/>
            <person name="Dimitrov K.M."/>
            <person name="Suarez D.L."/>
            <person name="Swayne D.E."/>
        </authorList>
    </citation>
    <scope>NUCLEOTIDE SEQUENCE [LARGE SCALE GENOMIC DNA]</scope>
    <source>
        <strain evidence="2">SB41UT1</strain>
    </source>
</reference>
<proteinExistence type="predicted"/>
<dbReference type="AlphaFoldDB" id="A0A1X7AJP4"/>
<feature type="region of interest" description="Disordered" evidence="1">
    <location>
        <begin position="180"/>
        <end position="338"/>
    </location>
</feature>
<organism evidence="2 3">
    <name type="scientific">Parendozoicomonas haliclonae</name>
    <dbReference type="NCBI Taxonomy" id="1960125"/>
    <lineage>
        <taxon>Bacteria</taxon>
        <taxon>Pseudomonadati</taxon>
        <taxon>Pseudomonadota</taxon>
        <taxon>Gammaproteobacteria</taxon>
        <taxon>Oceanospirillales</taxon>
        <taxon>Endozoicomonadaceae</taxon>
        <taxon>Parendozoicomonas</taxon>
    </lineage>
</organism>
<accession>A0A1X7AJP4</accession>
<keyword evidence="3" id="KW-1185">Reference proteome</keyword>
<dbReference type="EMBL" id="FWPT01000004">
    <property type="protein sequence ID" value="SMA46245.1"/>
    <property type="molecule type" value="Genomic_DNA"/>
</dbReference>